<organism evidence="1 2">
    <name type="scientific">Punica granatum</name>
    <name type="common">Pomegranate</name>
    <dbReference type="NCBI Taxonomy" id="22663"/>
    <lineage>
        <taxon>Eukaryota</taxon>
        <taxon>Viridiplantae</taxon>
        <taxon>Streptophyta</taxon>
        <taxon>Embryophyta</taxon>
        <taxon>Tracheophyta</taxon>
        <taxon>Spermatophyta</taxon>
        <taxon>Magnoliopsida</taxon>
        <taxon>eudicotyledons</taxon>
        <taxon>Gunneridae</taxon>
        <taxon>Pentapetalae</taxon>
        <taxon>rosids</taxon>
        <taxon>malvids</taxon>
        <taxon>Myrtales</taxon>
        <taxon>Lythraceae</taxon>
        <taxon>Punica</taxon>
    </lineage>
</organism>
<evidence type="ECO:0000313" key="2">
    <source>
        <dbReference type="Proteomes" id="UP000233551"/>
    </source>
</evidence>
<dbReference type="AlphaFoldDB" id="A0A2I0IDD2"/>
<gene>
    <name evidence="1" type="ORF">CRG98_037630</name>
</gene>
<reference evidence="1 2" key="1">
    <citation type="submission" date="2017-11" db="EMBL/GenBank/DDBJ databases">
        <title>De-novo sequencing of pomegranate (Punica granatum L.) genome.</title>
        <authorList>
            <person name="Akparov Z."/>
            <person name="Amiraslanov A."/>
            <person name="Hajiyeva S."/>
            <person name="Abbasov M."/>
            <person name="Kaur K."/>
            <person name="Hamwieh A."/>
            <person name="Solovyev V."/>
            <person name="Salamov A."/>
            <person name="Braich B."/>
            <person name="Kosarev P."/>
            <person name="Mahmoud A."/>
            <person name="Hajiyev E."/>
            <person name="Babayeva S."/>
            <person name="Izzatullayeva V."/>
            <person name="Mammadov A."/>
            <person name="Mammadov A."/>
            <person name="Sharifova S."/>
            <person name="Ojaghi J."/>
            <person name="Eynullazada K."/>
            <person name="Bayramov B."/>
            <person name="Abdulazimova A."/>
            <person name="Shahmuradov I."/>
        </authorList>
    </citation>
    <scope>NUCLEOTIDE SEQUENCE [LARGE SCALE GENOMIC DNA]</scope>
    <source>
        <strain evidence="2">cv. AG2017</strain>
        <tissue evidence="1">Leaf</tissue>
    </source>
</reference>
<proteinExistence type="predicted"/>
<accession>A0A2I0IDD2</accession>
<dbReference type="EMBL" id="PGOL01003245">
    <property type="protein sequence ID" value="PKI42012.1"/>
    <property type="molecule type" value="Genomic_DNA"/>
</dbReference>
<dbReference type="Proteomes" id="UP000233551">
    <property type="component" value="Unassembled WGS sequence"/>
</dbReference>
<evidence type="ECO:0000313" key="1">
    <source>
        <dbReference type="EMBL" id="PKI42012.1"/>
    </source>
</evidence>
<sequence length="183" mass="20196">MVCRDDPRCIGNAYRRVDWDNTGCVGSACSKVNRDDPGCTGNACRKVSRDHPGCTGSSCNKVCRDYPGCTRSACSKVCRDDPECTGSACRKDNDLIGLIRFPGYQPPCSKGSESRRWFIYRDRHDSPLVVWVAVRTKCDGRCHPKGADLSKAGIATGIVMLHQWPALPRRTVVCLSTEGQPRR</sequence>
<keyword evidence="2" id="KW-1185">Reference proteome</keyword>
<protein>
    <submittedName>
        <fullName evidence="1">Uncharacterized protein</fullName>
    </submittedName>
</protein>
<comment type="caution">
    <text evidence="1">The sequence shown here is derived from an EMBL/GenBank/DDBJ whole genome shotgun (WGS) entry which is preliminary data.</text>
</comment>
<name>A0A2I0IDD2_PUNGR</name>